<dbReference type="GO" id="GO:0003918">
    <property type="term" value="F:DNA topoisomerase type II (double strand cut, ATP-hydrolyzing) activity"/>
    <property type="evidence" value="ECO:0007669"/>
    <property type="project" value="UniProtKB-EC"/>
</dbReference>
<dbReference type="Gene3D" id="1.10.268.10">
    <property type="entry name" value="Topoisomerase, domain 3"/>
    <property type="match status" value="1"/>
</dbReference>
<evidence type="ECO:0000256" key="4">
    <source>
        <dbReference type="ARBA" id="ARBA00023029"/>
    </source>
</evidence>
<evidence type="ECO:0000256" key="6">
    <source>
        <dbReference type="ARBA" id="ARBA00023235"/>
    </source>
</evidence>
<dbReference type="InterPro" id="IPR013758">
    <property type="entry name" value="Topo_IIA_A/C_ab"/>
</dbReference>
<dbReference type="PANTHER" id="PTHR43493:SF5">
    <property type="entry name" value="DNA GYRASE SUBUNIT A, CHLOROPLASTIC_MITOCHONDRIAL"/>
    <property type="match status" value="1"/>
</dbReference>
<dbReference type="AlphaFoldDB" id="A0A8H9N151"/>
<reference evidence="9" key="2">
    <citation type="submission" date="2019-01" db="EMBL/GenBank/DDBJ databases">
        <authorList>
            <consortium name="NCBI Pathogen Detection Project"/>
        </authorList>
    </citation>
    <scope>NUCLEOTIDE SEQUENCE</scope>
    <source>
        <strain evidence="9">BCW_3452</strain>
    </source>
</reference>
<dbReference type="PROSITE" id="PS52040">
    <property type="entry name" value="TOPO_IIA"/>
    <property type="match status" value="1"/>
</dbReference>
<dbReference type="GO" id="GO:0006265">
    <property type="term" value="P:DNA topological change"/>
    <property type="evidence" value="ECO:0007669"/>
    <property type="project" value="UniProtKB-UniRule"/>
</dbReference>
<reference evidence="9" key="1">
    <citation type="journal article" date="2018" name="Genome Biol.">
        <title>SKESA: strategic k-mer extension for scrupulous assemblies.</title>
        <authorList>
            <person name="Souvorov A."/>
            <person name="Agarwala R."/>
            <person name="Lipman D.J."/>
        </authorList>
    </citation>
    <scope>NUCLEOTIDE SEQUENCE</scope>
    <source>
        <strain evidence="9">BCW_3452</strain>
    </source>
</reference>
<dbReference type="InterPro" id="IPR013757">
    <property type="entry name" value="Topo_IIA_A_a_sf"/>
</dbReference>
<dbReference type="Pfam" id="PF00521">
    <property type="entry name" value="DNA_topoisoIV"/>
    <property type="match status" value="1"/>
</dbReference>
<dbReference type="InterPro" id="IPR050220">
    <property type="entry name" value="Type_II_DNA_Topoisomerases"/>
</dbReference>
<dbReference type="EMBL" id="DACRBY010000017">
    <property type="protein sequence ID" value="HAS8540902.1"/>
    <property type="molecule type" value="Genomic_DNA"/>
</dbReference>
<dbReference type="GO" id="GO:0005524">
    <property type="term" value="F:ATP binding"/>
    <property type="evidence" value="ECO:0007669"/>
    <property type="project" value="InterPro"/>
</dbReference>
<keyword evidence="4 7" id="KW-0799">Topoisomerase</keyword>
<dbReference type="Gene3D" id="3.30.1360.40">
    <property type="match status" value="1"/>
</dbReference>
<feature type="active site" description="O-(5'-phospho-DNA)-tyrosine intermediate" evidence="7">
    <location>
        <position position="125"/>
    </location>
</feature>
<evidence type="ECO:0000256" key="5">
    <source>
        <dbReference type="ARBA" id="ARBA00023125"/>
    </source>
</evidence>
<feature type="domain" description="Topo IIA-type catalytic" evidence="8">
    <location>
        <begin position="37"/>
        <end position="524"/>
    </location>
</feature>
<evidence type="ECO:0000256" key="1">
    <source>
        <dbReference type="ARBA" id="ARBA00000185"/>
    </source>
</evidence>
<keyword evidence="6 7" id="KW-0413">Isomerase</keyword>
<comment type="catalytic activity">
    <reaction evidence="1 7">
        <text>ATP-dependent breakage, passage and rejoining of double-stranded DNA.</text>
        <dbReference type="EC" id="5.6.2.2"/>
    </reaction>
</comment>
<dbReference type="GO" id="GO:0003677">
    <property type="term" value="F:DNA binding"/>
    <property type="evidence" value="ECO:0007669"/>
    <property type="project" value="UniProtKB-UniRule"/>
</dbReference>
<dbReference type="InterPro" id="IPR013760">
    <property type="entry name" value="Topo_IIA-like_dom_sf"/>
</dbReference>
<dbReference type="Proteomes" id="UP000863257">
    <property type="component" value="Unassembled WGS sequence"/>
</dbReference>
<keyword evidence="5 7" id="KW-0238">DNA-binding</keyword>
<gene>
    <name evidence="9" type="ORF">I7730_14020</name>
</gene>
<proteinExistence type="inferred from homology"/>
<evidence type="ECO:0000256" key="3">
    <source>
        <dbReference type="ARBA" id="ARBA00012895"/>
    </source>
</evidence>
<dbReference type="Pfam" id="PF03989">
    <property type="entry name" value="DNA_gyraseA_C"/>
    <property type="match status" value="5"/>
</dbReference>
<name>A0A8H9N151_VIBVL</name>
<dbReference type="Gene3D" id="3.90.199.10">
    <property type="entry name" value="Topoisomerase II, domain 5"/>
    <property type="match status" value="1"/>
</dbReference>
<dbReference type="InterPro" id="IPR002205">
    <property type="entry name" value="Topo_IIA_dom_A"/>
</dbReference>
<dbReference type="CDD" id="cd00187">
    <property type="entry name" value="TOP4c"/>
    <property type="match status" value="1"/>
</dbReference>
<evidence type="ECO:0000259" key="8">
    <source>
        <dbReference type="PROSITE" id="PS52040"/>
    </source>
</evidence>
<dbReference type="GO" id="GO:0009330">
    <property type="term" value="C:DNA topoisomerase type II (double strand cut, ATP-hydrolyzing) complex"/>
    <property type="evidence" value="ECO:0007669"/>
    <property type="project" value="TreeGrafter"/>
</dbReference>
<dbReference type="Gene3D" id="2.120.10.90">
    <property type="entry name" value="DNA gyrase/topoisomerase IV, subunit A, C-terminal"/>
    <property type="match status" value="1"/>
</dbReference>
<dbReference type="PANTHER" id="PTHR43493">
    <property type="entry name" value="DNA GYRASE/TOPOISOMERASE SUBUNIT A"/>
    <property type="match status" value="1"/>
</dbReference>
<dbReference type="SMART" id="SM00434">
    <property type="entry name" value="TOP4c"/>
    <property type="match status" value="1"/>
</dbReference>
<evidence type="ECO:0000256" key="2">
    <source>
        <dbReference type="ARBA" id="ARBA00008263"/>
    </source>
</evidence>
<dbReference type="SUPFAM" id="SSF56719">
    <property type="entry name" value="Type II DNA topoisomerase"/>
    <property type="match status" value="1"/>
</dbReference>
<comment type="similarity">
    <text evidence="2">Belongs to the type II topoisomerase GyrA/ParC subunit family.</text>
</comment>
<dbReference type="SUPFAM" id="SSF101904">
    <property type="entry name" value="GyrA/ParC C-terminal domain-like"/>
    <property type="match status" value="1"/>
</dbReference>
<accession>A0A8H9N151</accession>
<evidence type="ECO:0000313" key="9">
    <source>
        <dbReference type="EMBL" id="HAS8540902.1"/>
    </source>
</evidence>
<dbReference type="InterPro" id="IPR035516">
    <property type="entry name" value="Gyrase/topoIV_suA_C"/>
</dbReference>
<evidence type="ECO:0000256" key="7">
    <source>
        <dbReference type="PROSITE-ProRule" id="PRU01384"/>
    </source>
</evidence>
<organism evidence="9">
    <name type="scientific">Vibrio vulnificus</name>
    <dbReference type="NCBI Taxonomy" id="672"/>
    <lineage>
        <taxon>Bacteria</taxon>
        <taxon>Pseudomonadati</taxon>
        <taxon>Pseudomonadota</taxon>
        <taxon>Gammaproteobacteria</taxon>
        <taxon>Vibrionales</taxon>
        <taxon>Vibrionaceae</taxon>
        <taxon>Vibrio</taxon>
    </lineage>
</organism>
<protein>
    <recommendedName>
        <fullName evidence="3">DNA topoisomerase (ATP-hydrolyzing)</fullName>
        <ecNumber evidence="3">5.6.2.2</ecNumber>
    </recommendedName>
</protein>
<dbReference type="EC" id="5.6.2.2" evidence="3"/>
<comment type="caution">
    <text evidence="9">The sequence shown here is derived from an EMBL/GenBank/DDBJ whole genome shotgun (WGS) entry which is preliminary data.</text>
</comment>
<sequence length="845" mass="93779">MSNNYFENHDYPTVELCSHTASSWIDYTKYVLVDRALPDSVDGLKPVHRRILFAQQVMGNNSNKAYKKSARIVGDVLGKYHPHGDAAVYQSLVRMAQPWVMSAPLADGQGNWGNQDRDNAAAMRYTEVRMTSYAEGMFTDLTKDTATWEENYDATEVAPTQLPTRHPNLIVNGSEGIAVGMACSLPPHHPIEALNVVKHLTEKRIRGEEVELAELKKIMPAPDVPTGGIVHDLEDMDTAWLDGVGHVRVRSVWHEELVNSRKAIVITAIPYGTTPKSVILQVEEAKKGSDKRPAYLSEEIAQFRDETNDEHGLRIVIELSSGAEPEIVFNKLCSITGTKLDASIHYNVNVVHNKKPEKLGLLSLFNIFIDSRENVIRIRTQKDLEKAQGRLHILAGFEKAFTDIDGLIATIRANKTKAEANVAIQEQFGIDEVQANAVLEISLTKLTSGELGAIIEEANQLRLKVEGFEKILGDMSVLREVIISESDEQIQKLLTVKDDNGKNVYVGRRSEYSYDKIILSPEDLAKEEFCSIFMSQKGFIRIVPNTFMKAQRRGTVGNKHMELRKGDILEKSIECFSHDYIAFMTTQGRVAFCRAFELSTLDKGQHVNNFIKLGEGEEVTQIAAISKETIHCSGSYVLTTATKMGVIKQTPLDSFNPNVKRTVRAINLSEDDQVAFFGVATESATILLSASNNKTVKFKLDSIRETSRTSRGVKAMNIDKEDGVVVLSGIVVESIDEDDMLMGCVSTDGIMKLSSISSYRETARGTKGVTTMKLKEGASILAAFAVPESEKDMYDVITMSSKSMANRVSLEHFSAQNRATMGMRLVKVANKDSLISATLVRKEEE</sequence>
<dbReference type="InterPro" id="IPR006691">
    <property type="entry name" value="GyrA/parC_rep"/>
</dbReference>